<sequence length="111" mass="12320">MMGSGNTIVVSFLFILIKLCDINEAAPQFPQRGFQSVNREIETPQPYGYQYKVDSPSSRTVFGQEETGDAQGRVNGNYYVLLPDGRLMNVEYSVVGESGFVPKITFSPQNS</sequence>
<comment type="caution">
    <text evidence="4">The sequence shown here is derived from an EMBL/GenBank/DDBJ whole genome shotgun (WGS) entry which is preliminary data.</text>
</comment>
<evidence type="ECO:0000256" key="1">
    <source>
        <dbReference type="ARBA" id="ARBA00022460"/>
    </source>
</evidence>
<evidence type="ECO:0000313" key="5">
    <source>
        <dbReference type="Proteomes" id="UP001566132"/>
    </source>
</evidence>
<keyword evidence="3" id="KW-0732">Signal</keyword>
<dbReference type="InterPro" id="IPR000618">
    <property type="entry name" value="Insect_cuticle"/>
</dbReference>
<feature type="signal peptide" evidence="3">
    <location>
        <begin position="1"/>
        <end position="25"/>
    </location>
</feature>
<dbReference type="AlphaFoldDB" id="A0ABD1EJV4"/>
<organism evidence="4 5">
    <name type="scientific">Hypothenemus hampei</name>
    <name type="common">Coffee berry borer</name>
    <dbReference type="NCBI Taxonomy" id="57062"/>
    <lineage>
        <taxon>Eukaryota</taxon>
        <taxon>Metazoa</taxon>
        <taxon>Ecdysozoa</taxon>
        <taxon>Arthropoda</taxon>
        <taxon>Hexapoda</taxon>
        <taxon>Insecta</taxon>
        <taxon>Pterygota</taxon>
        <taxon>Neoptera</taxon>
        <taxon>Endopterygota</taxon>
        <taxon>Coleoptera</taxon>
        <taxon>Polyphaga</taxon>
        <taxon>Cucujiformia</taxon>
        <taxon>Curculionidae</taxon>
        <taxon>Scolytinae</taxon>
        <taxon>Hypothenemus</taxon>
    </lineage>
</organism>
<gene>
    <name evidence="4" type="ORF">ABEB36_010475</name>
</gene>
<proteinExistence type="predicted"/>
<protein>
    <submittedName>
        <fullName evidence="4">Uncharacterized protein</fullName>
    </submittedName>
</protein>
<dbReference type="PROSITE" id="PS51155">
    <property type="entry name" value="CHIT_BIND_RR_2"/>
    <property type="match status" value="1"/>
</dbReference>
<feature type="chain" id="PRO_5044850647" evidence="3">
    <location>
        <begin position="26"/>
        <end position="111"/>
    </location>
</feature>
<dbReference type="Pfam" id="PF00379">
    <property type="entry name" value="Chitin_bind_4"/>
    <property type="match status" value="1"/>
</dbReference>
<dbReference type="InterPro" id="IPR051217">
    <property type="entry name" value="Insect_Cuticle_Struc_Prot"/>
</dbReference>
<keyword evidence="5" id="KW-1185">Reference proteome</keyword>
<dbReference type="PANTHER" id="PTHR12236:SF98">
    <property type="entry name" value="CUTICULAR PROTEIN 56F"/>
    <property type="match status" value="1"/>
</dbReference>
<keyword evidence="1 2" id="KW-0193">Cuticle</keyword>
<evidence type="ECO:0000313" key="4">
    <source>
        <dbReference type="EMBL" id="KAL1494979.1"/>
    </source>
</evidence>
<dbReference type="PANTHER" id="PTHR12236">
    <property type="entry name" value="STRUCTURAL CONTITUENT OF CUTICLE"/>
    <property type="match status" value="1"/>
</dbReference>
<dbReference type="GO" id="GO:0042302">
    <property type="term" value="F:structural constituent of cuticle"/>
    <property type="evidence" value="ECO:0007669"/>
    <property type="project" value="UniProtKB-UniRule"/>
</dbReference>
<name>A0ABD1EJV4_HYPHA</name>
<accession>A0ABD1EJV4</accession>
<evidence type="ECO:0000256" key="3">
    <source>
        <dbReference type="SAM" id="SignalP"/>
    </source>
</evidence>
<evidence type="ECO:0000256" key="2">
    <source>
        <dbReference type="PROSITE-ProRule" id="PRU00497"/>
    </source>
</evidence>
<reference evidence="4 5" key="1">
    <citation type="submission" date="2024-05" db="EMBL/GenBank/DDBJ databases">
        <title>Genetic variation in Jamaican populations of the coffee berry borer (Hypothenemus hampei).</title>
        <authorList>
            <person name="Errbii M."/>
            <person name="Myrie A."/>
        </authorList>
    </citation>
    <scope>NUCLEOTIDE SEQUENCE [LARGE SCALE GENOMIC DNA]</scope>
    <source>
        <strain evidence="4">JA-Hopewell-2020-01-JO</strain>
        <tissue evidence="4">Whole body</tissue>
    </source>
</reference>
<dbReference type="EMBL" id="JBDJPC010000007">
    <property type="protein sequence ID" value="KAL1494979.1"/>
    <property type="molecule type" value="Genomic_DNA"/>
</dbReference>
<dbReference type="Proteomes" id="UP001566132">
    <property type="component" value="Unassembled WGS sequence"/>
</dbReference>